<evidence type="ECO:0000313" key="14">
    <source>
        <dbReference type="Proteomes" id="UP000503462"/>
    </source>
</evidence>
<dbReference type="OrthoDB" id="248923at2759"/>
<dbReference type="InterPro" id="IPR050629">
    <property type="entry name" value="STE20/SPS1-PAK"/>
</dbReference>
<dbReference type="GO" id="GO:0005524">
    <property type="term" value="F:ATP binding"/>
    <property type="evidence" value="ECO:0007669"/>
    <property type="project" value="UniProtKB-UniRule"/>
</dbReference>
<dbReference type="GO" id="GO:0005737">
    <property type="term" value="C:cytoplasm"/>
    <property type="evidence" value="ECO:0007669"/>
    <property type="project" value="TreeGrafter"/>
</dbReference>
<dbReference type="Proteomes" id="UP000503462">
    <property type="component" value="Chromosome 1"/>
</dbReference>
<evidence type="ECO:0000256" key="5">
    <source>
        <dbReference type="ARBA" id="ARBA00022741"/>
    </source>
</evidence>
<evidence type="ECO:0000256" key="3">
    <source>
        <dbReference type="ARBA" id="ARBA00022527"/>
    </source>
</evidence>
<dbReference type="PROSITE" id="PS00107">
    <property type="entry name" value="PROTEIN_KINASE_ATP"/>
    <property type="match status" value="1"/>
</dbReference>
<protein>
    <recommendedName>
        <fullName evidence="2">non-specific serine/threonine protein kinase</fullName>
        <ecNumber evidence="2">2.7.11.1</ecNumber>
    </recommendedName>
</protein>
<organism evidence="13 14">
    <name type="scientific">Peltaster fructicola</name>
    <dbReference type="NCBI Taxonomy" id="286661"/>
    <lineage>
        <taxon>Eukaryota</taxon>
        <taxon>Fungi</taxon>
        <taxon>Dikarya</taxon>
        <taxon>Ascomycota</taxon>
        <taxon>Pezizomycotina</taxon>
        <taxon>Dothideomycetes</taxon>
        <taxon>Dothideomycetes incertae sedis</taxon>
        <taxon>Peltaster</taxon>
    </lineage>
</organism>
<keyword evidence="4" id="KW-0808">Transferase</keyword>
<dbReference type="InterPro" id="IPR008271">
    <property type="entry name" value="Ser/Thr_kinase_AS"/>
</dbReference>
<dbReference type="PROSITE" id="PS00108">
    <property type="entry name" value="PROTEIN_KINASE_ST"/>
    <property type="match status" value="1"/>
</dbReference>
<feature type="region of interest" description="Disordered" evidence="11">
    <location>
        <begin position="659"/>
        <end position="710"/>
    </location>
</feature>
<keyword evidence="7 10" id="KW-0067">ATP-binding</keyword>
<evidence type="ECO:0000313" key="13">
    <source>
        <dbReference type="EMBL" id="QIW95748.1"/>
    </source>
</evidence>
<feature type="compositionally biased region" description="Basic and acidic residues" evidence="11">
    <location>
        <begin position="683"/>
        <end position="698"/>
    </location>
</feature>
<feature type="region of interest" description="Disordered" evidence="11">
    <location>
        <begin position="343"/>
        <end position="369"/>
    </location>
</feature>
<sequence length="873" mass="96405">MDDSLLTPSGPSRLAQVQDAKDMFDTVKRNAEKSNSSIPPYEFIELIGKGAFGRVYKCRHSQTGQLVAVKILNIDDADFEADKRERDETVKDFRKEVEILTQLKDFKAKNVNMIHDAFDLHSQLWIVSDFCTGGSVRTLMRANPKRGLEEQYLIPIARELAIALKSVHDIGVIHRDLKCANVYVTEDGRIQLGDFGVVGIMDNGIAKRTTIIGTPWYMPREMHIDAHTVTQGYGKEVDIWAYGCTIFEMATGLAPNATVGQNMLGVVLEQGAPRLTGDEYSDDLRDFAAFCLDSNPVTRPTADQILKHPYIAGTRQSHPTHSLVALIDRYVVWEHRGGQRTSLFNPGGAAAPVRVNDEDTPTTESDDWNFNTTESFYGGFAKRYSQTLVHEDFDMHFEAPPGAGLPPIRAKALTPAEQIQREHAAKSENRGAQSLNRIWNQTGPQYDADSHTGTFEPANDLPLREYSSDSAPRESTVFIDLDATPSENTGSAFNFDFDNIQTIKAKQRGSVAEEDEQPVYNNQPTDDKRSTMAWTFPSVAVEETQQKRATMDWTWPGEPMNAHLDVDGPLTLLNDNDDLPTRPQLKHTATAPLGQVGDFIHTGPAYATHAPPTRESLRSLIDLNLDLSDTSDVARPSTAVSYAGSASTIMTAGPFDLDDSSSIQDTDQNRTSFHKPWLSEGGNDDRNSLRKLPLHDRGNSLSSTDSDSVAHGRKDFYNDEYVSDVEFDNYFDKMAGSMMSQTAASENGSTWDTADDDEVEYNAPVTPQLRDFTFPPTSGGVVGAPRQARRQNSDGAAQDPIEFPIPQPPNPEALFDRADEQLVVAELSRLLRDAGNAFKSTAAAVQKYAELDVEDSQINGLGHASNVQYINGA</sequence>
<dbReference type="InterPro" id="IPR000719">
    <property type="entry name" value="Prot_kinase_dom"/>
</dbReference>
<feature type="binding site" evidence="10">
    <location>
        <position position="70"/>
    </location>
    <ligand>
        <name>ATP</name>
        <dbReference type="ChEBI" id="CHEBI:30616"/>
    </ligand>
</feature>
<evidence type="ECO:0000256" key="11">
    <source>
        <dbReference type="SAM" id="MobiDB-lite"/>
    </source>
</evidence>
<feature type="region of interest" description="Disordered" evidence="11">
    <location>
        <begin position="508"/>
        <end position="530"/>
    </location>
</feature>
<gene>
    <name evidence="13" type="ORF">AMS68_001266</name>
</gene>
<comment type="similarity">
    <text evidence="1">Belongs to the protein kinase superfamily. STE Ser/Thr protein kinase family. STE20 subfamily.</text>
</comment>
<keyword evidence="3" id="KW-0723">Serine/threonine-protein kinase</keyword>
<dbReference type="SMART" id="SM00220">
    <property type="entry name" value="S_TKc"/>
    <property type="match status" value="1"/>
</dbReference>
<name>A0A6H0XM96_9PEZI</name>
<dbReference type="EC" id="2.7.11.1" evidence="2"/>
<comment type="catalytic activity">
    <reaction evidence="9">
        <text>L-seryl-[protein] + ATP = O-phospho-L-seryl-[protein] + ADP + H(+)</text>
        <dbReference type="Rhea" id="RHEA:17989"/>
        <dbReference type="Rhea" id="RHEA-COMP:9863"/>
        <dbReference type="Rhea" id="RHEA-COMP:11604"/>
        <dbReference type="ChEBI" id="CHEBI:15378"/>
        <dbReference type="ChEBI" id="CHEBI:29999"/>
        <dbReference type="ChEBI" id="CHEBI:30616"/>
        <dbReference type="ChEBI" id="CHEBI:83421"/>
        <dbReference type="ChEBI" id="CHEBI:456216"/>
        <dbReference type="EC" id="2.7.11.1"/>
    </reaction>
</comment>
<feature type="compositionally biased region" description="Acidic residues" evidence="11">
    <location>
        <begin position="358"/>
        <end position="367"/>
    </location>
</feature>
<feature type="compositionally biased region" description="Polar residues" evidence="11">
    <location>
        <begin position="660"/>
        <end position="671"/>
    </location>
</feature>
<dbReference type="Pfam" id="PF00069">
    <property type="entry name" value="Pkinase"/>
    <property type="match status" value="1"/>
</dbReference>
<dbReference type="Gene3D" id="3.30.200.20">
    <property type="entry name" value="Phosphorylase Kinase, domain 1"/>
    <property type="match status" value="1"/>
</dbReference>
<dbReference type="InterPro" id="IPR011009">
    <property type="entry name" value="Kinase-like_dom_sf"/>
</dbReference>
<accession>A0A6H0XM96</accession>
<dbReference type="GO" id="GO:0004674">
    <property type="term" value="F:protein serine/threonine kinase activity"/>
    <property type="evidence" value="ECO:0007669"/>
    <property type="project" value="UniProtKB-KW"/>
</dbReference>
<keyword evidence="5 10" id="KW-0547">Nucleotide-binding</keyword>
<proteinExistence type="inferred from homology"/>
<feature type="region of interest" description="Disordered" evidence="11">
    <location>
        <begin position="768"/>
        <end position="803"/>
    </location>
</feature>
<evidence type="ECO:0000256" key="1">
    <source>
        <dbReference type="ARBA" id="ARBA00008874"/>
    </source>
</evidence>
<dbReference type="PROSITE" id="PS50011">
    <property type="entry name" value="PROTEIN_KINASE_DOM"/>
    <property type="match status" value="1"/>
</dbReference>
<dbReference type="PANTHER" id="PTHR48012:SF10">
    <property type="entry name" value="FI20177P1"/>
    <property type="match status" value="1"/>
</dbReference>
<keyword evidence="6" id="KW-0418">Kinase</keyword>
<evidence type="ECO:0000259" key="12">
    <source>
        <dbReference type="PROSITE" id="PS50011"/>
    </source>
</evidence>
<evidence type="ECO:0000256" key="2">
    <source>
        <dbReference type="ARBA" id="ARBA00012513"/>
    </source>
</evidence>
<dbReference type="InterPro" id="IPR017441">
    <property type="entry name" value="Protein_kinase_ATP_BS"/>
</dbReference>
<evidence type="ECO:0000256" key="10">
    <source>
        <dbReference type="PROSITE-ProRule" id="PRU10141"/>
    </source>
</evidence>
<dbReference type="PANTHER" id="PTHR48012">
    <property type="entry name" value="STERILE20-LIKE KINASE, ISOFORM B-RELATED"/>
    <property type="match status" value="1"/>
</dbReference>
<dbReference type="SUPFAM" id="SSF56112">
    <property type="entry name" value="Protein kinase-like (PK-like)"/>
    <property type="match status" value="1"/>
</dbReference>
<evidence type="ECO:0000256" key="7">
    <source>
        <dbReference type="ARBA" id="ARBA00022840"/>
    </source>
</evidence>
<dbReference type="Gene3D" id="1.10.510.10">
    <property type="entry name" value="Transferase(Phosphotransferase) domain 1"/>
    <property type="match status" value="1"/>
</dbReference>
<evidence type="ECO:0000256" key="4">
    <source>
        <dbReference type="ARBA" id="ARBA00022679"/>
    </source>
</evidence>
<dbReference type="EMBL" id="CP051139">
    <property type="protein sequence ID" value="QIW95748.1"/>
    <property type="molecule type" value="Genomic_DNA"/>
</dbReference>
<feature type="domain" description="Protein kinase" evidence="12">
    <location>
        <begin position="41"/>
        <end position="311"/>
    </location>
</feature>
<comment type="catalytic activity">
    <reaction evidence="8">
        <text>L-threonyl-[protein] + ATP = O-phospho-L-threonyl-[protein] + ADP + H(+)</text>
        <dbReference type="Rhea" id="RHEA:46608"/>
        <dbReference type="Rhea" id="RHEA-COMP:11060"/>
        <dbReference type="Rhea" id="RHEA-COMP:11605"/>
        <dbReference type="ChEBI" id="CHEBI:15378"/>
        <dbReference type="ChEBI" id="CHEBI:30013"/>
        <dbReference type="ChEBI" id="CHEBI:30616"/>
        <dbReference type="ChEBI" id="CHEBI:61977"/>
        <dbReference type="ChEBI" id="CHEBI:456216"/>
        <dbReference type="EC" id="2.7.11.1"/>
    </reaction>
</comment>
<evidence type="ECO:0000256" key="6">
    <source>
        <dbReference type="ARBA" id="ARBA00022777"/>
    </source>
</evidence>
<evidence type="ECO:0000256" key="8">
    <source>
        <dbReference type="ARBA" id="ARBA00047899"/>
    </source>
</evidence>
<dbReference type="AlphaFoldDB" id="A0A6H0XM96"/>
<reference evidence="13 14" key="1">
    <citation type="journal article" date="2016" name="Sci. Rep.">
        <title>Peltaster fructicola genome reveals evolution from an invasive phytopathogen to an ectophytic parasite.</title>
        <authorList>
            <person name="Xu C."/>
            <person name="Chen H."/>
            <person name="Gleason M.L."/>
            <person name="Xu J.R."/>
            <person name="Liu H."/>
            <person name="Zhang R."/>
            <person name="Sun G."/>
        </authorList>
    </citation>
    <scope>NUCLEOTIDE SEQUENCE [LARGE SCALE GENOMIC DNA]</scope>
    <source>
        <strain evidence="13 14">LNHT1506</strain>
    </source>
</reference>
<keyword evidence="14" id="KW-1185">Reference proteome</keyword>
<evidence type="ECO:0000256" key="9">
    <source>
        <dbReference type="ARBA" id="ARBA00048679"/>
    </source>
</evidence>